<protein>
    <submittedName>
        <fullName evidence="2">Uncharacterized protein</fullName>
    </submittedName>
</protein>
<evidence type="ECO:0000313" key="2">
    <source>
        <dbReference type="EMBL" id="SEP08480.1"/>
    </source>
</evidence>
<feature type="region of interest" description="Disordered" evidence="1">
    <location>
        <begin position="1"/>
        <end position="41"/>
    </location>
</feature>
<accession>A0A1H8UZ13</accession>
<dbReference type="Proteomes" id="UP000181951">
    <property type="component" value="Unassembled WGS sequence"/>
</dbReference>
<evidence type="ECO:0000313" key="3">
    <source>
        <dbReference type="Proteomes" id="UP000181951"/>
    </source>
</evidence>
<name>A0A1H8UZ13_9ACTN</name>
<proteinExistence type="predicted"/>
<dbReference type="EMBL" id="FODD01000095">
    <property type="protein sequence ID" value="SEP08480.1"/>
    <property type="molecule type" value="Genomic_DNA"/>
</dbReference>
<keyword evidence="3" id="KW-1185">Reference proteome</keyword>
<evidence type="ECO:0000256" key="1">
    <source>
        <dbReference type="SAM" id="MobiDB-lite"/>
    </source>
</evidence>
<dbReference type="AlphaFoldDB" id="A0A1H8UZ13"/>
<sequence length="71" mass="7900">MGVKLQPTRRGPLQLMPIPSPSRAASGNTLSHQVSKGMDPTRSPYPQIFAAFWARAEVDQNGRLRVPFPER</sequence>
<organism evidence="2 3">
    <name type="scientific">Actinacidiphila rubida</name>
    <dbReference type="NCBI Taxonomy" id="310780"/>
    <lineage>
        <taxon>Bacteria</taxon>
        <taxon>Bacillati</taxon>
        <taxon>Actinomycetota</taxon>
        <taxon>Actinomycetes</taxon>
        <taxon>Kitasatosporales</taxon>
        <taxon>Streptomycetaceae</taxon>
        <taxon>Actinacidiphila</taxon>
    </lineage>
</organism>
<feature type="compositionally biased region" description="Polar residues" evidence="1">
    <location>
        <begin position="23"/>
        <end position="34"/>
    </location>
</feature>
<reference evidence="2 3" key="1">
    <citation type="submission" date="2016-10" db="EMBL/GenBank/DDBJ databases">
        <authorList>
            <person name="de Groot N.N."/>
        </authorList>
    </citation>
    <scope>NUCLEOTIDE SEQUENCE [LARGE SCALE GENOMIC DNA]</scope>
    <source>
        <strain evidence="2 3">CGMCC 4.2026</strain>
    </source>
</reference>
<gene>
    <name evidence="2" type="ORF">SAMN05216267_10956</name>
</gene>